<accession>U6GRW5</accession>
<reference evidence="2" key="2">
    <citation type="submission" date="2013-10" db="EMBL/GenBank/DDBJ databases">
        <authorList>
            <person name="Aslett M."/>
        </authorList>
    </citation>
    <scope>NUCLEOTIDE SEQUENCE</scope>
    <source>
        <strain evidence="2">Houghton</strain>
    </source>
</reference>
<sequence length="512" mass="56080">MLKTGSALYDALGGLFWAVGALDMHLHGATAVATTAKERLQCVNGSTTAAIIKLIRRLEGNQMWLPGDARELASGGMEKPRGQSQFTRQGQKDDLVAHLRTRTTAFHPCPEWMMPPWYDTIAEGACPAGMPSPPGILLLPSETRELRKVKRGMLQCCKRLLMLHAHSDNLIFADGATSVNASNSSPHGLHFEKHVEVGETLYDLDNSTEMQKTAKAVAVLEQAAKLARNLPAFLQLVSAIAGNMQKEALAGMQDAVRSLRCSAAIPESAHIPDPSKDSADLRTLKSNIPPLAAWTGPPHGTFLTYALLHWAASAPDAEVGERASAFLNCLCQNYRVALGKAVEHTRSPIFCSCLEHPVMLSRGSPTQRRGHLRQQKHHRGGHVIGEPGRKDGGRTALQHVHIFQQNVLLCEQLLRCTRMLKRLVQLLHLCKAAMQPCPTGPSPPKYTSSETVYKEICLASSHVVRLAAFLFRADSCKAVCGIWIRKHPHDKLLCSSQEGPKRCSKGEVNKRF</sequence>
<protein>
    <submittedName>
        <fullName evidence="2">Uncharacterized protein</fullName>
    </submittedName>
</protein>
<feature type="region of interest" description="Disordered" evidence="1">
    <location>
        <begin position="72"/>
        <end position="91"/>
    </location>
</feature>
<dbReference type="Proteomes" id="UP000018050">
    <property type="component" value="Unassembled WGS sequence"/>
</dbReference>
<evidence type="ECO:0000256" key="1">
    <source>
        <dbReference type="SAM" id="MobiDB-lite"/>
    </source>
</evidence>
<dbReference type="VEuPathDB" id="ToxoDB:EAH_00027040"/>
<evidence type="ECO:0000313" key="2">
    <source>
        <dbReference type="EMBL" id="CDI82312.1"/>
    </source>
</evidence>
<proteinExistence type="predicted"/>
<dbReference type="GeneID" id="25270774"/>
<keyword evidence="3" id="KW-1185">Reference proteome</keyword>
<reference evidence="2" key="1">
    <citation type="submission" date="2013-10" db="EMBL/GenBank/DDBJ databases">
        <title>Genomic analysis of the causative agents of coccidiosis in chickens.</title>
        <authorList>
            <person name="Reid A.J."/>
            <person name="Blake D."/>
            <person name="Billington K."/>
            <person name="Browne H."/>
            <person name="Dunn M."/>
            <person name="Hung S."/>
            <person name="Kawahara F."/>
            <person name="Miranda-Saavedra D."/>
            <person name="Mourier T."/>
            <person name="Nagra H."/>
            <person name="Otto T.D."/>
            <person name="Rawlings N."/>
            <person name="Sanchez A."/>
            <person name="Sanders M."/>
            <person name="Subramaniam C."/>
            <person name="Tay Y."/>
            <person name="Dear P."/>
            <person name="Doerig C."/>
            <person name="Gruber A."/>
            <person name="Parkinson J."/>
            <person name="Shirley M."/>
            <person name="Wan K.L."/>
            <person name="Berriman M."/>
            <person name="Tomley F."/>
            <person name="Pain A."/>
        </authorList>
    </citation>
    <scope>NUCLEOTIDE SEQUENCE</scope>
    <source>
        <strain evidence="2">Houghton</strain>
    </source>
</reference>
<dbReference type="RefSeq" id="XP_013248241.1">
    <property type="nucleotide sequence ID" value="XM_013392787.1"/>
</dbReference>
<organism evidence="2 3">
    <name type="scientific">Eimeria acervulina</name>
    <name type="common">Coccidian parasite</name>
    <dbReference type="NCBI Taxonomy" id="5801"/>
    <lineage>
        <taxon>Eukaryota</taxon>
        <taxon>Sar</taxon>
        <taxon>Alveolata</taxon>
        <taxon>Apicomplexa</taxon>
        <taxon>Conoidasida</taxon>
        <taxon>Coccidia</taxon>
        <taxon>Eucoccidiorida</taxon>
        <taxon>Eimeriorina</taxon>
        <taxon>Eimeriidae</taxon>
        <taxon>Eimeria</taxon>
    </lineage>
</organism>
<dbReference type="EMBL" id="HG672267">
    <property type="protein sequence ID" value="CDI82312.1"/>
    <property type="molecule type" value="Genomic_DNA"/>
</dbReference>
<gene>
    <name evidence="2" type="ORF">EAH_00027040</name>
</gene>
<evidence type="ECO:0000313" key="3">
    <source>
        <dbReference type="Proteomes" id="UP000018050"/>
    </source>
</evidence>
<name>U6GRW5_EIMAC</name>
<dbReference type="AlphaFoldDB" id="U6GRW5"/>